<protein>
    <submittedName>
        <fullName evidence="1">Antibiotic biosynthesis monooxygenase family protein</fullName>
        <ecNumber evidence="1">1.14.-.-</ecNumber>
    </submittedName>
</protein>
<dbReference type="SUPFAM" id="SSF54909">
    <property type="entry name" value="Dimeric alpha+beta barrel"/>
    <property type="match status" value="1"/>
</dbReference>
<dbReference type="Proteomes" id="UP001596972">
    <property type="component" value="Unassembled WGS sequence"/>
</dbReference>
<accession>A0ABW3EMG4</accession>
<organism evidence="1 2">
    <name type="scientific">Actinomadura sediminis</name>
    <dbReference type="NCBI Taxonomy" id="1038904"/>
    <lineage>
        <taxon>Bacteria</taxon>
        <taxon>Bacillati</taxon>
        <taxon>Actinomycetota</taxon>
        <taxon>Actinomycetes</taxon>
        <taxon>Streptosporangiales</taxon>
        <taxon>Thermomonosporaceae</taxon>
        <taxon>Actinomadura</taxon>
    </lineage>
</organism>
<evidence type="ECO:0000313" key="2">
    <source>
        <dbReference type="Proteomes" id="UP001596972"/>
    </source>
</evidence>
<keyword evidence="1" id="KW-0503">Monooxygenase</keyword>
<dbReference type="GO" id="GO:0004497">
    <property type="term" value="F:monooxygenase activity"/>
    <property type="evidence" value="ECO:0007669"/>
    <property type="project" value="UniProtKB-KW"/>
</dbReference>
<keyword evidence="2" id="KW-1185">Reference proteome</keyword>
<dbReference type="EC" id="1.14.-.-" evidence="1"/>
<comment type="caution">
    <text evidence="1">The sequence shown here is derived from an EMBL/GenBank/DDBJ whole genome shotgun (WGS) entry which is preliminary data.</text>
</comment>
<dbReference type="EMBL" id="JBHTJA010000011">
    <property type="protein sequence ID" value="MFD0900472.1"/>
    <property type="molecule type" value="Genomic_DNA"/>
</dbReference>
<name>A0ABW3EMG4_9ACTN</name>
<sequence length="96" mass="10931">MLLFVNVFQVHADPGDFEKCFADTSAFMMQKEGYRRHRLVRVNGEGVRYLNIAEWDGEEALRAAVADPRFEPHARALRARASSESLLCEVIQEYGA</sequence>
<dbReference type="RefSeq" id="WP_378297475.1">
    <property type="nucleotide sequence ID" value="NZ_JBHTJA010000011.1"/>
</dbReference>
<keyword evidence="1" id="KW-0560">Oxidoreductase</keyword>
<dbReference type="Gene3D" id="3.30.70.100">
    <property type="match status" value="1"/>
</dbReference>
<reference evidence="2" key="1">
    <citation type="journal article" date="2019" name="Int. J. Syst. Evol. Microbiol.">
        <title>The Global Catalogue of Microorganisms (GCM) 10K type strain sequencing project: providing services to taxonomists for standard genome sequencing and annotation.</title>
        <authorList>
            <consortium name="The Broad Institute Genomics Platform"/>
            <consortium name="The Broad Institute Genome Sequencing Center for Infectious Disease"/>
            <person name="Wu L."/>
            <person name="Ma J."/>
        </authorList>
    </citation>
    <scope>NUCLEOTIDE SEQUENCE [LARGE SCALE GENOMIC DNA]</scope>
    <source>
        <strain evidence="2">JCM 31202</strain>
    </source>
</reference>
<gene>
    <name evidence="1" type="ORF">ACFQ11_08735</name>
</gene>
<proteinExistence type="predicted"/>
<evidence type="ECO:0000313" key="1">
    <source>
        <dbReference type="EMBL" id="MFD0900472.1"/>
    </source>
</evidence>
<dbReference type="InterPro" id="IPR011008">
    <property type="entry name" value="Dimeric_a/b-barrel"/>
</dbReference>